<sequence length="179" mass="19563">MACLTLACLAHVGLVVAAFQATLWDFALEATQWAIEITSITGGILVLMVIVLFLARPHILHPWLVITFAGSLVAVWTAIIVLSGRNVDNLDVSKVIAMRGEIVAIYEFLSVIAFGISAGFFASSKDASGRAIELGSIVKGVRWERLTSPQDLRQERKMERQVGALQSDAVFRSINKCYE</sequence>
<dbReference type="EMBL" id="ML977676">
    <property type="protein sequence ID" value="KAF1993996.1"/>
    <property type="molecule type" value="Genomic_DNA"/>
</dbReference>
<organism evidence="3 4">
    <name type="scientific">Amniculicola lignicola CBS 123094</name>
    <dbReference type="NCBI Taxonomy" id="1392246"/>
    <lineage>
        <taxon>Eukaryota</taxon>
        <taxon>Fungi</taxon>
        <taxon>Dikarya</taxon>
        <taxon>Ascomycota</taxon>
        <taxon>Pezizomycotina</taxon>
        <taxon>Dothideomycetes</taxon>
        <taxon>Pleosporomycetidae</taxon>
        <taxon>Pleosporales</taxon>
        <taxon>Amniculicolaceae</taxon>
        <taxon>Amniculicola</taxon>
    </lineage>
</organism>
<gene>
    <name evidence="3" type="ORF">P154DRAFT_582229</name>
</gene>
<dbReference type="Proteomes" id="UP000799779">
    <property type="component" value="Unassembled WGS sequence"/>
</dbReference>
<feature type="transmembrane region" description="Helical" evidence="1">
    <location>
        <begin position="33"/>
        <end position="55"/>
    </location>
</feature>
<proteinExistence type="predicted"/>
<feature type="transmembrane region" description="Helical" evidence="1">
    <location>
        <begin position="102"/>
        <end position="122"/>
    </location>
</feature>
<feature type="chain" id="PRO_5025609119" description="MARVEL domain-containing protein" evidence="2">
    <location>
        <begin position="18"/>
        <end position="179"/>
    </location>
</feature>
<dbReference type="AlphaFoldDB" id="A0A6A5W8N6"/>
<evidence type="ECO:0000256" key="2">
    <source>
        <dbReference type="SAM" id="SignalP"/>
    </source>
</evidence>
<name>A0A6A5W8N6_9PLEO</name>
<evidence type="ECO:0000256" key="1">
    <source>
        <dbReference type="SAM" id="Phobius"/>
    </source>
</evidence>
<feature type="transmembrane region" description="Helical" evidence="1">
    <location>
        <begin position="62"/>
        <end position="82"/>
    </location>
</feature>
<evidence type="ECO:0000313" key="3">
    <source>
        <dbReference type="EMBL" id="KAF1993996.1"/>
    </source>
</evidence>
<evidence type="ECO:0000313" key="4">
    <source>
        <dbReference type="Proteomes" id="UP000799779"/>
    </source>
</evidence>
<keyword evidence="1" id="KW-1133">Transmembrane helix</keyword>
<keyword evidence="1" id="KW-0472">Membrane</keyword>
<keyword evidence="1" id="KW-0812">Transmembrane</keyword>
<reference evidence="3" key="1">
    <citation type="journal article" date="2020" name="Stud. Mycol.">
        <title>101 Dothideomycetes genomes: a test case for predicting lifestyles and emergence of pathogens.</title>
        <authorList>
            <person name="Haridas S."/>
            <person name="Albert R."/>
            <person name="Binder M."/>
            <person name="Bloem J."/>
            <person name="Labutti K."/>
            <person name="Salamov A."/>
            <person name="Andreopoulos B."/>
            <person name="Baker S."/>
            <person name="Barry K."/>
            <person name="Bills G."/>
            <person name="Bluhm B."/>
            <person name="Cannon C."/>
            <person name="Castanera R."/>
            <person name="Culley D."/>
            <person name="Daum C."/>
            <person name="Ezra D."/>
            <person name="Gonzalez J."/>
            <person name="Henrissat B."/>
            <person name="Kuo A."/>
            <person name="Liang C."/>
            <person name="Lipzen A."/>
            <person name="Lutzoni F."/>
            <person name="Magnuson J."/>
            <person name="Mondo S."/>
            <person name="Nolan M."/>
            <person name="Ohm R."/>
            <person name="Pangilinan J."/>
            <person name="Park H.-J."/>
            <person name="Ramirez L."/>
            <person name="Alfaro M."/>
            <person name="Sun H."/>
            <person name="Tritt A."/>
            <person name="Yoshinaga Y."/>
            <person name="Zwiers L.-H."/>
            <person name="Turgeon B."/>
            <person name="Goodwin S."/>
            <person name="Spatafora J."/>
            <person name="Crous P."/>
            <person name="Grigoriev I."/>
        </authorList>
    </citation>
    <scope>NUCLEOTIDE SEQUENCE</scope>
    <source>
        <strain evidence="3">CBS 123094</strain>
    </source>
</reference>
<keyword evidence="4" id="KW-1185">Reference proteome</keyword>
<feature type="signal peptide" evidence="2">
    <location>
        <begin position="1"/>
        <end position="17"/>
    </location>
</feature>
<keyword evidence="2" id="KW-0732">Signal</keyword>
<protein>
    <recommendedName>
        <fullName evidence="5">MARVEL domain-containing protein</fullName>
    </recommendedName>
</protein>
<accession>A0A6A5W8N6</accession>
<evidence type="ECO:0008006" key="5">
    <source>
        <dbReference type="Google" id="ProtNLM"/>
    </source>
</evidence>